<organism evidence="1 2">
    <name type="scientific">Eumeta variegata</name>
    <name type="common">Bagworm moth</name>
    <name type="synonym">Eumeta japonica</name>
    <dbReference type="NCBI Taxonomy" id="151549"/>
    <lineage>
        <taxon>Eukaryota</taxon>
        <taxon>Metazoa</taxon>
        <taxon>Ecdysozoa</taxon>
        <taxon>Arthropoda</taxon>
        <taxon>Hexapoda</taxon>
        <taxon>Insecta</taxon>
        <taxon>Pterygota</taxon>
        <taxon>Neoptera</taxon>
        <taxon>Endopterygota</taxon>
        <taxon>Lepidoptera</taxon>
        <taxon>Glossata</taxon>
        <taxon>Ditrysia</taxon>
        <taxon>Tineoidea</taxon>
        <taxon>Psychidae</taxon>
        <taxon>Oiketicinae</taxon>
        <taxon>Eumeta</taxon>
    </lineage>
</organism>
<comment type="caution">
    <text evidence="1">The sequence shown here is derived from an EMBL/GenBank/DDBJ whole genome shotgun (WGS) entry which is preliminary data.</text>
</comment>
<dbReference type="AlphaFoldDB" id="A0A4C1Z985"/>
<accession>A0A4C1Z985</accession>
<proteinExistence type="predicted"/>
<evidence type="ECO:0000313" key="2">
    <source>
        <dbReference type="Proteomes" id="UP000299102"/>
    </source>
</evidence>
<keyword evidence="2" id="KW-1185">Reference proteome</keyword>
<name>A0A4C1Z985_EUMVA</name>
<dbReference type="EMBL" id="BGZK01001668">
    <property type="protein sequence ID" value="GBP84270.1"/>
    <property type="molecule type" value="Genomic_DNA"/>
</dbReference>
<gene>
    <name evidence="1" type="ORF">EVAR_60214_1</name>
</gene>
<evidence type="ECO:0000313" key="1">
    <source>
        <dbReference type="EMBL" id="GBP84270.1"/>
    </source>
</evidence>
<protein>
    <submittedName>
        <fullName evidence="1">Uncharacterized protein</fullName>
    </submittedName>
</protein>
<reference evidence="1 2" key="1">
    <citation type="journal article" date="2019" name="Commun. Biol.">
        <title>The bagworm genome reveals a unique fibroin gene that provides high tensile strength.</title>
        <authorList>
            <person name="Kono N."/>
            <person name="Nakamura H."/>
            <person name="Ohtoshi R."/>
            <person name="Tomita M."/>
            <person name="Numata K."/>
            <person name="Arakawa K."/>
        </authorList>
    </citation>
    <scope>NUCLEOTIDE SEQUENCE [LARGE SCALE GENOMIC DNA]</scope>
</reference>
<dbReference type="Proteomes" id="UP000299102">
    <property type="component" value="Unassembled WGS sequence"/>
</dbReference>
<sequence>MSPQRRLAGLLKLIEPAPAPAPVAAKVTRQISIRPMSTRNVTRVACPELCMKNLNRISSQQKIGKIYTVRKRVD</sequence>